<dbReference type="Pfam" id="PF00933">
    <property type="entry name" value="Glyco_hydro_3"/>
    <property type="match status" value="1"/>
</dbReference>
<dbReference type="InterPro" id="IPR036962">
    <property type="entry name" value="Glyco_hydro_3_N_sf"/>
</dbReference>
<accession>A0AA86S2T5</accession>
<keyword evidence="6" id="KW-0326">Glycosidase</keyword>
<proteinExistence type="predicted"/>
<keyword evidence="9" id="KW-1185">Reference proteome</keyword>
<dbReference type="EMBL" id="OY731399">
    <property type="protein sequence ID" value="CAJ1931212.1"/>
    <property type="molecule type" value="Genomic_DNA"/>
</dbReference>
<dbReference type="Gene3D" id="3.20.20.300">
    <property type="entry name" value="Glycoside hydrolase, family 3, N-terminal domain"/>
    <property type="match status" value="1"/>
</dbReference>
<evidence type="ECO:0000256" key="5">
    <source>
        <dbReference type="ARBA" id="ARBA00023180"/>
    </source>
</evidence>
<comment type="subcellular location">
    <subcellularLocation>
        <location evidence="1">Secreted</location>
    </subcellularLocation>
</comment>
<evidence type="ECO:0000313" key="8">
    <source>
        <dbReference type="EMBL" id="CAJ1931212.1"/>
    </source>
</evidence>
<dbReference type="Pfam" id="PF14310">
    <property type="entry name" value="Fn3-like"/>
    <property type="match status" value="1"/>
</dbReference>
<dbReference type="InterPro" id="IPR036881">
    <property type="entry name" value="Glyco_hydro_3_C_sf"/>
</dbReference>
<dbReference type="PANTHER" id="PTHR42721">
    <property type="entry name" value="SUGAR HYDROLASE-RELATED"/>
    <property type="match status" value="1"/>
</dbReference>
<protein>
    <recommendedName>
        <fullName evidence="7">Fibronectin type III-like domain-containing protein</fullName>
    </recommendedName>
</protein>
<dbReference type="Gene3D" id="3.40.50.1700">
    <property type="entry name" value="Glycoside hydrolase family 3 C-terminal domain"/>
    <property type="match status" value="1"/>
</dbReference>
<keyword evidence="2" id="KW-0964">Secreted</keyword>
<dbReference type="FunFam" id="3.40.50.1700:FF:000001">
    <property type="entry name" value="probable beta-D-xylosidase 2"/>
    <property type="match status" value="1"/>
</dbReference>
<evidence type="ECO:0000256" key="4">
    <source>
        <dbReference type="ARBA" id="ARBA00022801"/>
    </source>
</evidence>
<dbReference type="GO" id="GO:0046556">
    <property type="term" value="F:alpha-L-arabinofuranosidase activity"/>
    <property type="evidence" value="ECO:0007669"/>
    <property type="project" value="TreeGrafter"/>
</dbReference>
<dbReference type="Gene3D" id="2.60.40.10">
    <property type="entry name" value="Immunoglobulins"/>
    <property type="match status" value="1"/>
</dbReference>
<evidence type="ECO:0000256" key="1">
    <source>
        <dbReference type="ARBA" id="ARBA00004613"/>
    </source>
</evidence>
<dbReference type="InterPro" id="IPR001764">
    <property type="entry name" value="Glyco_hydro_3_N"/>
</dbReference>
<keyword evidence="3" id="KW-0732">Signal</keyword>
<evidence type="ECO:0000256" key="3">
    <source>
        <dbReference type="ARBA" id="ARBA00022729"/>
    </source>
</evidence>
<organism evidence="8 9">
    <name type="scientific">Sphenostylis stenocarpa</name>
    <dbReference type="NCBI Taxonomy" id="92480"/>
    <lineage>
        <taxon>Eukaryota</taxon>
        <taxon>Viridiplantae</taxon>
        <taxon>Streptophyta</taxon>
        <taxon>Embryophyta</taxon>
        <taxon>Tracheophyta</taxon>
        <taxon>Spermatophyta</taxon>
        <taxon>Magnoliopsida</taxon>
        <taxon>eudicotyledons</taxon>
        <taxon>Gunneridae</taxon>
        <taxon>Pentapetalae</taxon>
        <taxon>rosids</taxon>
        <taxon>fabids</taxon>
        <taxon>Fabales</taxon>
        <taxon>Fabaceae</taxon>
        <taxon>Papilionoideae</taxon>
        <taxon>50 kb inversion clade</taxon>
        <taxon>NPAAA clade</taxon>
        <taxon>indigoferoid/millettioid clade</taxon>
        <taxon>Phaseoleae</taxon>
        <taxon>Sphenostylis</taxon>
    </lineage>
</organism>
<dbReference type="GO" id="GO:0031222">
    <property type="term" value="P:arabinan catabolic process"/>
    <property type="evidence" value="ECO:0007669"/>
    <property type="project" value="TreeGrafter"/>
</dbReference>
<evidence type="ECO:0000259" key="7">
    <source>
        <dbReference type="SMART" id="SM01217"/>
    </source>
</evidence>
<sequence>MKEKQKGERSAIPFSVENAPKTSYTPLHTLTLPTPQTEISYLAIISICFACYMEILLLHEKSPIIVSIKWYSWFLKLYRLLHTDENIASCGDISNYSHPHFISHRIETSISVLLYIQLIAGLLAAATTNTRLRIVEEEDNKLLITQKLVKSKKERKSEMWKQWQWKWSSIIKFFLIFFLAFEIAPTSSSDYACKFPHHSSYLFCDASLPTLTRAHSLVSLLTLPEKILLLSNNASSIPRLGIPAYQWWSESLHGVAVNGPGVSFNGTIPSATDFPQVILSTASFNRSLWLHTAAAIAREARAMFNVGQAGLTFWAPNVNLFRDPRWGRGQETPGEDPMLASAYAVEFVRGLQGLRGIQEAVVDDDNDDDDALMVSACCKHFTAYDLEMWKQFARYNFNAVVSQQDLEDTYQPPFRACIKQGKASCLMCSYNEVNGVPACASEELLGLARDKWGFKGYITSDCDAVATVYEYQKYAKSSEDAVADVLKAGMDINCGTFMLRHTESAIEQGKVKEEDIDRALLDLFSVQLRLGLFDGDPIRGRFGKLGSEDVCTPEHKTLALEAARQGIVLLKNDKKFLPLDRDIGASLAVIGPLATTTKLGGGYSGIPCSLTSLYEGLREFAERISFAFGCHDVPCDSDDGFPEAIDTAKKADFVLIVVGLDATQETEDHDRVSLLLPGKQMDLVSSVADVSKNPVVLVLIGGGPLDVSFAEENQQIASILWVGYPGEAGGKALAEIIYGEFNPAGRLPMTWYPEAFTNVPMNDMSMRADPSRGYPGRTYRFYTGSRVYGFGHGLSYSDFSYNFLSAPSKISLSRIIKDGSRKRLLYQAEKEVFGVDYVPVNELQNCNSLSFSVHISVKNLGDLDGSHVVMLFSKGPKVVDGSPETQLVGFTSLHTISNKSTDASILVHPCEHLSFADEQGKWILPLGLHTLSVGDVEHIVSIEIF</sequence>
<keyword evidence="4" id="KW-0378">Hydrolase</keyword>
<dbReference type="Gramene" id="rna-AYBTSS11_LOCUS5126">
    <property type="protein sequence ID" value="CAJ1931212.1"/>
    <property type="gene ID" value="gene-AYBTSS11_LOCUS5126"/>
</dbReference>
<feature type="domain" description="Fibronectin type III-like" evidence="7">
    <location>
        <begin position="867"/>
        <end position="937"/>
    </location>
</feature>
<gene>
    <name evidence="8" type="ORF">AYBTSS11_LOCUS5126</name>
</gene>
<name>A0AA86S2T5_9FABA</name>
<evidence type="ECO:0000256" key="2">
    <source>
        <dbReference type="ARBA" id="ARBA00022525"/>
    </source>
</evidence>
<dbReference type="FunFam" id="3.20.20.300:FF:000004">
    <property type="entry name" value="probable beta-D-xylosidase 7"/>
    <property type="match status" value="1"/>
</dbReference>
<dbReference type="InterPro" id="IPR044993">
    <property type="entry name" value="BXL"/>
</dbReference>
<keyword evidence="5" id="KW-0325">Glycoprotein</keyword>
<dbReference type="GO" id="GO:0045493">
    <property type="term" value="P:xylan catabolic process"/>
    <property type="evidence" value="ECO:0007669"/>
    <property type="project" value="InterPro"/>
</dbReference>
<dbReference type="SUPFAM" id="SSF52279">
    <property type="entry name" value="Beta-D-glucan exohydrolase, C-terminal domain"/>
    <property type="match status" value="1"/>
</dbReference>
<dbReference type="GO" id="GO:0009044">
    <property type="term" value="F:xylan 1,4-beta-xylosidase activity"/>
    <property type="evidence" value="ECO:0007669"/>
    <property type="project" value="InterPro"/>
</dbReference>
<dbReference type="Proteomes" id="UP001189624">
    <property type="component" value="Chromosome 2"/>
</dbReference>
<evidence type="ECO:0000313" key="9">
    <source>
        <dbReference type="Proteomes" id="UP001189624"/>
    </source>
</evidence>
<evidence type="ECO:0000256" key="6">
    <source>
        <dbReference type="ARBA" id="ARBA00023295"/>
    </source>
</evidence>
<dbReference type="GO" id="GO:0005576">
    <property type="term" value="C:extracellular region"/>
    <property type="evidence" value="ECO:0007669"/>
    <property type="project" value="UniProtKB-SubCell"/>
</dbReference>
<dbReference type="InterPro" id="IPR026891">
    <property type="entry name" value="Fn3-like"/>
</dbReference>
<dbReference type="PANTHER" id="PTHR42721:SF1">
    <property type="entry name" value="BETA-D-XYLOSIDASE 6-RELATED"/>
    <property type="match status" value="1"/>
</dbReference>
<dbReference type="SUPFAM" id="SSF51445">
    <property type="entry name" value="(Trans)glycosidases"/>
    <property type="match status" value="1"/>
</dbReference>
<dbReference type="AlphaFoldDB" id="A0AA86S2T5"/>
<dbReference type="Pfam" id="PF01915">
    <property type="entry name" value="Glyco_hydro_3_C"/>
    <property type="match status" value="1"/>
</dbReference>
<dbReference type="InterPro" id="IPR013783">
    <property type="entry name" value="Ig-like_fold"/>
</dbReference>
<dbReference type="InterPro" id="IPR002772">
    <property type="entry name" value="Glyco_hydro_3_C"/>
</dbReference>
<dbReference type="InterPro" id="IPR017853">
    <property type="entry name" value="GH"/>
</dbReference>
<dbReference type="SMART" id="SM01217">
    <property type="entry name" value="Fn3_like"/>
    <property type="match status" value="1"/>
</dbReference>
<reference evidence="8" key="1">
    <citation type="submission" date="2023-10" db="EMBL/GenBank/DDBJ databases">
        <authorList>
            <person name="Domelevo Entfellner J.-B."/>
        </authorList>
    </citation>
    <scope>NUCLEOTIDE SEQUENCE</scope>
</reference>